<gene>
    <name evidence="1" type="ORF">ENM66_03245</name>
</gene>
<comment type="caution">
    <text evidence="1">The sequence shown here is derived from an EMBL/GenBank/DDBJ whole genome shotgun (WGS) entry which is preliminary data.</text>
</comment>
<dbReference type="AlphaFoldDB" id="A0A7J3Z6K3"/>
<protein>
    <submittedName>
        <fullName evidence="1">Uncharacterized protein</fullName>
    </submittedName>
</protein>
<proteinExistence type="predicted"/>
<reference evidence="1" key="1">
    <citation type="journal article" date="2020" name="mSystems">
        <title>Genome- and Community-Level Interaction Insights into Carbon Utilization and Element Cycling Functions of Hydrothermarchaeota in Hydrothermal Sediment.</title>
        <authorList>
            <person name="Zhou Z."/>
            <person name="Liu Y."/>
            <person name="Xu W."/>
            <person name="Pan J."/>
            <person name="Luo Z.H."/>
            <person name="Li M."/>
        </authorList>
    </citation>
    <scope>NUCLEOTIDE SEQUENCE [LARGE SCALE GENOMIC DNA]</scope>
    <source>
        <strain evidence="1">SpSt-1105</strain>
    </source>
</reference>
<evidence type="ECO:0000313" key="1">
    <source>
        <dbReference type="EMBL" id="HHQ50348.1"/>
    </source>
</evidence>
<sequence>MLPVTILTGPNVVGKSFLLRAVYAMLTPCSQGAPDVATAISRLCNDITCVEPSWTVKRDRTMRMPEKPGIGVEVVEERLRKCVKNRIEFKKTA</sequence>
<name>A0A7J3Z6K3_9CREN</name>
<accession>A0A7J3Z6K3</accession>
<organism evidence="1">
    <name type="scientific">Ignisphaera aggregans</name>
    <dbReference type="NCBI Taxonomy" id="334771"/>
    <lineage>
        <taxon>Archaea</taxon>
        <taxon>Thermoproteota</taxon>
        <taxon>Thermoprotei</taxon>
        <taxon>Desulfurococcales</taxon>
        <taxon>Desulfurococcaceae</taxon>
        <taxon>Ignisphaera</taxon>
    </lineage>
</organism>
<dbReference type="EMBL" id="DRYQ01000049">
    <property type="protein sequence ID" value="HHQ50348.1"/>
    <property type="molecule type" value="Genomic_DNA"/>
</dbReference>